<dbReference type="GO" id="GO:0008234">
    <property type="term" value="F:cysteine-type peptidase activity"/>
    <property type="evidence" value="ECO:0007669"/>
    <property type="project" value="InterPro"/>
</dbReference>
<comment type="similarity">
    <text evidence="1">Belongs to the peptidase C1 family.</text>
</comment>
<dbReference type="Pfam" id="PF00112">
    <property type="entry name" value="Peptidase_C1"/>
    <property type="match status" value="1"/>
</dbReference>
<evidence type="ECO:0000256" key="3">
    <source>
        <dbReference type="ARBA" id="ARBA00023145"/>
    </source>
</evidence>
<dbReference type="InterPro" id="IPR018247">
    <property type="entry name" value="EF_Hand_1_Ca_BS"/>
</dbReference>
<dbReference type="InterPro" id="IPR013201">
    <property type="entry name" value="Prot_inhib_I29"/>
</dbReference>
<comment type="caution">
    <text evidence="6">The sequence shown here is derived from an EMBL/GenBank/DDBJ whole genome shotgun (WGS) entry which is preliminary data.</text>
</comment>
<dbReference type="Gene3D" id="1.10.238.10">
    <property type="entry name" value="EF-hand"/>
    <property type="match status" value="1"/>
</dbReference>
<evidence type="ECO:0000256" key="1">
    <source>
        <dbReference type="ARBA" id="ARBA00008455"/>
    </source>
</evidence>
<reference evidence="6" key="1">
    <citation type="submission" date="2021-02" db="EMBL/GenBank/DDBJ databases">
        <authorList>
            <person name="Dougan E. K."/>
            <person name="Rhodes N."/>
            <person name="Thang M."/>
            <person name="Chan C."/>
        </authorList>
    </citation>
    <scope>NUCLEOTIDE SEQUENCE</scope>
</reference>
<dbReference type="PROSITE" id="PS00139">
    <property type="entry name" value="THIOL_PROTEASE_CYS"/>
    <property type="match status" value="1"/>
</dbReference>
<evidence type="ECO:0000313" key="6">
    <source>
        <dbReference type="EMBL" id="CAE7570858.1"/>
    </source>
</evidence>
<dbReference type="InterPro" id="IPR000169">
    <property type="entry name" value="Pept_cys_AS"/>
</dbReference>
<dbReference type="PANTHER" id="PTHR12411">
    <property type="entry name" value="CYSTEINE PROTEASE FAMILY C1-RELATED"/>
    <property type="match status" value="1"/>
</dbReference>
<dbReference type="SMART" id="SM00848">
    <property type="entry name" value="Inhibitor_I29"/>
    <property type="match status" value="1"/>
</dbReference>
<evidence type="ECO:0000256" key="4">
    <source>
        <dbReference type="ARBA" id="ARBA00023157"/>
    </source>
</evidence>
<accession>A0A812ULH7</accession>
<dbReference type="InterPro" id="IPR000668">
    <property type="entry name" value="Peptidase_C1A_C"/>
</dbReference>
<dbReference type="InterPro" id="IPR025660">
    <property type="entry name" value="Pept_his_AS"/>
</dbReference>
<dbReference type="PROSITE" id="PS00018">
    <property type="entry name" value="EF_HAND_1"/>
    <property type="match status" value="2"/>
</dbReference>
<dbReference type="SMART" id="SM00645">
    <property type="entry name" value="Pept_C1"/>
    <property type="match status" value="1"/>
</dbReference>
<dbReference type="SUPFAM" id="SSF54001">
    <property type="entry name" value="Cysteine proteinases"/>
    <property type="match status" value="1"/>
</dbReference>
<dbReference type="GO" id="GO:0005509">
    <property type="term" value="F:calcium ion binding"/>
    <property type="evidence" value="ECO:0007669"/>
    <property type="project" value="InterPro"/>
</dbReference>
<dbReference type="InterPro" id="IPR039417">
    <property type="entry name" value="Peptidase_C1A_papain-like"/>
</dbReference>
<dbReference type="SUPFAM" id="SSF47473">
    <property type="entry name" value="EF-hand"/>
    <property type="match status" value="1"/>
</dbReference>
<dbReference type="PROSITE" id="PS50222">
    <property type="entry name" value="EF_HAND_2"/>
    <property type="match status" value="1"/>
</dbReference>
<dbReference type="EMBL" id="CAJNDS010002712">
    <property type="protein sequence ID" value="CAE7570858.1"/>
    <property type="molecule type" value="Genomic_DNA"/>
</dbReference>
<gene>
    <name evidence="6" type="primary">SEN102</name>
    <name evidence="6" type="ORF">SNAT2548_LOCUS32511</name>
</gene>
<sequence length="954" mass="105319">MWQETFHRWTRKCLTFQDIELLCSFSGFVDGWRPPAYLVAERNPKAAQEIRSMLLAKYGHFLKAWRTVLDKDNSNVCNWDEFYQAIKNLKYQGDIAGAWLALDEDLSGSITLSEIDKESSAMLMKFKKWAVDQFGSVRAAFKVLDRDKSGELSLPEFRHAVLVNGLACCDDVLLFKCLDCGGHGRLLLHEVNFLDDWEACDDDDDRFGSLDDELETKNSSNTQSRAWTELSGDSMYGYATAAPGPGAYDHLAGFGACARMPTARHTGAATFRSRPESTWLKTPLQSVEPGSFAQDPKDSMTQRRHKPAFRFSDRPRLPKQAGELLTWSWHILGAISTMANGAEGENKMSVPGSLQWATVLHGLQTRLCAASSPDPRLASGDHDAAFLRENFASGRQILLPLAGDGILWLKVAHLWQAWGDNHAAMEGACHTFRAAESIELDRAILAPKMSRWIASMKKAARTKRSVASAHVPDHGSRNDPALQRFGIPDTMVLIAGVKLWAHYEILSQHSGKLREELHTRNLDEHWGRTLVIRPGPSAPRSVQGVKAWLRAIYPPQAYPKLLVHRVFLAFAQAQTTKGIFNHITILASTNRILAFLACAASLRGERERFTSEEDHEAAYKQFRQEFNRSRDDRVSYEERLAHFKRFRAAVAQHNARPDASWSAVVGQFADYTDAEFKALLGHRRTIRAEVKTASSFLQTGPYKTIATTVNWSDKLSSVGHVKEQGTCGSCWAVAAIGALEMHAELELQKEVVLSSNQVKDCSPNVHHCGGDGGCQGSTSELAYDYIAKNGIALDSTYGGDKNVDQHCQPITPYLRIAGLQPLPVNKLQPLMEAVMKGPVVVSIDASGWNSYGGGIFDGCAKDAVVNHAVVAVGYGSSDGKDYWLIRNSWGETWGEKGFIRLLRENSDQGDAGYCGTDHSPKEGVGCDGGPKEIPVCGMCGVLSDSVFPTGLRLA</sequence>
<dbReference type="Proteomes" id="UP000604046">
    <property type="component" value="Unassembled WGS sequence"/>
</dbReference>
<dbReference type="Pfam" id="PF08246">
    <property type="entry name" value="Inhibitor_I29"/>
    <property type="match status" value="1"/>
</dbReference>
<proteinExistence type="inferred from homology"/>
<dbReference type="Gene3D" id="3.90.70.10">
    <property type="entry name" value="Cysteine proteinases"/>
    <property type="match status" value="1"/>
</dbReference>
<keyword evidence="7" id="KW-1185">Reference proteome</keyword>
<dbReference type="InterPro" id="IPR013128">
    <property type="entry name" value="Peptidase_C1A"/>
</dbReference>
<dbReference type="InterPro" id="IPR011992">
    <property type="entry name" value="EF-hand-dom_pair"/>
</dbReference>
<dbReference type="PRINTS" id="PR00705">
    <property type="entry name" value="PAPAIN"/>
</dbReference>
<dbReference type="InterPro" id="IPR025661">
    <property type="entry name" value="Pept_asp_AS"/>
</dbReference>
<organism evidence="6 7">
    <name type="scientific">Symbiodinium natans</name>
    <dbReference type="NCBI Taxonomy" id="878477"/>
    <lineage>
        <taxon>Eukaryota</taxon>
        <taxon>Sar</taxon>
        <taxon>Alveolata</taxon>
        <taxon>Dinophyceae</taxon>
        <taxon>Suessiales</taxon>
        <taxon>Symbiodiniaceae</taxon>
        <taxon>Symbiodinium</taxon>
    </lineage>
</organism>
<evidence type="ECO:0000259" key="5">
    <source>
        <dbReference type="PROSITE" id="PS50222"/>
    </source>
</evidence>
<evidence type="ECO:0000256" key="2">
    <source>
        <dbReference type="ARBA" id="ARBA00022837"/>
    </source>
</evidence>
<evidence type="ECO:0000313" key="7">
    <source>
        <dbReference type="Proteomes" id="UP000604046"/>
    </source>
</evidence>
<dbReference type="PROSITE" id="PS00640">
    <property type="entry name" value="THIOL_PROTEASE_ASN"/>
    <property type="match status" value="1"/>
</dbReference>
<keyword evidence="2" id="KW-0106">Calcium</keyword>
<dbReference type="GO" id="GO:0006508">
    <property type="term" value="P:proteolysis"/>
    <property type="evidence" value="ECO:0007669"/>
    <property type="project" value="InterPro"/>
</dbReference>
<dbReference type="CDD" id="cd02248">
    <property type="entry name" value="Peptidase_C1A"/>
    <property type="match status" value="1"/>
</dbReference>
<dbReference type="AlphaFoldDB" id="A0A812ULH7"/>
<name>A0A812ULH7_9DINO</name>
<protein>
    <submittedName>
        <fullName evidence="6">SEN102 protein</fullName>
    </submittedName>
</protein>
<feature type="domain" description="EF-hand" evidence="5">
    <location>
        <begin position="132"/>
        <end position="167"/>
    </location>
</feature>
<dbReference type="InterPro" id="IPR002048">
    <property type="entry name" value="EF_hand_dom"/>
</dbReference>
<keyword evidence="4" id="KW-1015">Disulfide bond</keyword>
<dbReference type="InterPro" id="IPR038765">
    <property type="entry name" value="Papain-like_cys_pep_sf"/>
</dbReference>
<keyword evidence="3" id="KW-0865">Zymogen</keyword>
<dbReference type="OrthoDB" id="190265at2759"/>
<dbReference type="PROSITE" id="PS00639">
    <property type="entry name" value="THIOL_PROTEASE_HIS"/>
    <property type="match status" value="1"/>
</dbReference>